<dbReference type="PANTHER" id="PTHR30372:SF4">
    <property type="entry name" value="LIPID-A-DISACCHARIDE SYNTHASE, MITOCHONDRIAL-RELATED"/>
    <property type="match status" value="1"/>
</dbReference>
<dbReference type="SUPFAM" id="SSF53756">
    <property type="entry name" value="UDP-Glycosyltransferase/glycogen phosphorylase"/>
    <property type="match status" value="1"/>
</dbReference>
<name>A0A9D1TXV7_9BACT</name>
<keyword evidence="4" id="KW-0444">Lipid biosynthesis</keyword>
<evidence type="ECO:0000256" key="1">
    <source>
        <dbReference type="ARBA" id="ARBA00002056"/>
    </source>
</evidence>
<evidence type="ECO:0000256" key="8">
    <source>
        <dbReference type="ARBA" id="ARBA00023098"/>
    </source>
</evidence>
<reference evidence="11" key="2">
    <citation type="submission" date="2021-04" db="EMBL/GenBank/DDBJ databases">
        <authorList>
            <person name="Gilroy R."/>
        </authorList>
    </citation>
    <scope>NUCLEOTIDE SEQUENCE</scope>
    <source>
        <strain evidence="11">ChiBcec15-1070</strain>
    </source>
</reference>
<keyword evidence="6 11" id="KW-0328">Glycosyltransferase</keyword>
<evidence type="ECO:0000256" key="2">
    <source>
        <dbReference type="ARBA" id="ARBA00012687"/>
    </source>
</evidence>
<accession>A0A9D1TXV7</accession>
<comment type="caution">
    <text evidence="11">The sequence shown here is derived from an EMBL/GenBank/DDBJ whole genome shotgun (WGS) entry which is preliminary data.</text>
</comment>
<evidence type="ECO:0000256" key="5">
    <source>
        <dbReference type="ARBA" id="ARBA00022556"/>
    </source>
</evidence>
<dbReference type="AlphaFoldDB" id="A0A9D1TXV7"/>
<dbReference type="GO" id="GO:0005543">
    <property type="term" value="F:phospholipid binding"/>
    <property type="evidence" value="ECO:0007669"/>
    <property type="project" value="TreeGrafter"/>
</dbReference>
<keyword evidence="5" id="KW-0441">Lipid A biosynthesis</keyword>
<evidence type="ECO:0000313" key="11">
    <source>
        <dbReference type="EMBL" id="HIW10923.1"/>
    </source>
</evidence>
<evidence type="ECO:0000256" key="10">
    <source>
        <dbReference type="NCBIfam" id="TIGR00215"/>
    </source>
</evidence>
<comment type="catalytic activity">
    <reaction evidence="9">
        <text>a lipid X + a UDP-2-N,3-O-bis[(3R)-3-hydroxyacyl]-alpha-D-glucosamine = a lipid A disaccharide + UDP + H(+)</text>
        <dbReference type="Rhea" id="RHEA:67828"/>
        <dbReference type="ChEBI" id="CHEBI:15378"/>
        <dbReference type="ChEBI" id="CHEBI:58223"/>
        <dbReference type="ChEBI" id="CHEBI:137748"/>
        <dbReference type="ChEBI" id="CHEBI:176338"/>
        <dbReference type="ChEBI" id="CHEBI:176343"/>
        <dbReference type="EC" id="2.4.1.182"/>
    </reaction>
</comment>
<evidence type="ECO:0000256" key="7">
    <source>
        <dbReference type="ARBA" id="ARBA00022679"/>
    </source>
</evidence>
<evidence type="ECO:0000256" key="3">
    <source>
        <dbReference type="ARBA" id="ARBA00020902"/>
    </source>
</evidence>
<dbReference type="GO" id="GO:0016020">
    <property type="term" value="C:membrane"/>
    <property type="evidence" value="ECO:0007669"/>
    <property type="project" value="GOC"/>
</dbReference>
<dbReference type="PANTHER" id="PTHR30372">
    <property type="entry name" value="LIPID-A-DISACCHARIDE SYNTHASE"/>
    <property type="match status" value="1"/>
</dbReference>
<protein>
    <recommendedName>
        <fullName evidence="3 10">Lipid-A-disaccharide synthase</fullName>
        <ecNumber evidence="2 10">2.4.1.182</ecNumber>
    </recommendedName>
</protein>
<dbReference type="Pfam" id="PF02684">
    <property type="entry name" value="LpxB"/>
    <property type="match status" value="1"/>
</dbReference>
<dbReference type="EC" id="2.4.1.182" evidence="2 10"/>
<dbReference type="GO" id="GO:0009245">
    <property type="term" value="P:lipid A biosynthetic process"/>
    <property type="evidence" value="ECO:0007669"/>
    <property type="project" value="UniProtKB-UniRule"/>
</dbReference>
<sequence length="388" mass="44297">MKYYIIAGEASGDLHGSNLIRGLLEADPQAEIRFWGGDKMIAAAGTHGTLVRHYKEASIMGFWEVLKNLRRIGRQMRFCREDIAMWGPDVLILIDYPGFNLRMARFVHTHRWTRPQGRPQVFYYIAPKVWAWKEKRVAKLREYVDKLFIIFPFEIAYFRRHGIEAFYAGNPLMDSVSQRPTVTPEAAEAFRRENNLDQRPIIALVAGSRSSEIQYNLPHMVAVSRLFPDYQFVVTGVSWLDRSLYDKYLAGSDVRFVCDKTYETIAQSAAALVTSGTATLETALLRVPEVVCFRSSAISIWIAKRLVKLRFISLVNLVMDREVVRELIQEDFTPEIAAHELRAILPGGTKHARMMQDFEALRVAMGEPGASQRVAAEMVRLLNEKHSA</sequence>
<keyword evidence="7 11" id="KW-0808">Transferase</keyword>
<dbReference type="EMBL" id="DXHL01000025">
    <property type="protein sequence ID" value="HIW10923.1"/>
    <property type="molecule type" value="Genomic_DNA"/>
</dbReference>
<dbReference type="InterPro" id="IPR003835">
    <property type="entry name" value="Glyco_trans_19"/>
</dbReference>
<evidence type="ECO:0000256" key="9">
    <source>
        <dbReference type="ARBA" id="ARBA00048975"/>
    </source>
</evidence>
<proteinExistence type="predicted"/>
<reference evidence="11" key="1">
    <citation type="journal article" date="2021" name="PeerJ">
        <title>Extensive microbial diversity within the chicken gut microbiome revealed by metagenomics and culture.</title>
        <authorList>
            <person name="Gilroy R."/>
            <person name="Ravi A."/>
            <person name="Getino M."/>
            <person name="Pursley I."/>
            <person name="Horton D.L."/>
            <person name="Alikhan N.F."/>
            <person name="Baker D."/>
            <person name="Gharbi K."/>
            <person name="Hall N."/>
            <person name="Watson M."/>
            <person name="Adriaenssens E.M."/>
            <person name="Foster-Nyarko E."/>
            <person name="Jarju S."/>
            <person name="Secka A."/>
            <person name="Antonio M."/>
            <person name="Oren A."/>
            <person name="Chaudhuri R.R."/>
            <person name="La Ragione R."/>
            <person name="Hildebrand F."/>
            <person name="Pallen M.J."/>
        </authorList>
    </citation>
    <scope>NUCLEOTIDE SEQUENCE</scope>
    <source>
        <strain evidence="11">ChiBcec15-1070</strain>
    </source>
</reference>
<organism evidence="11 12">
    <name type="scientific">Candidatus Rikenella faecigallinarum</name>
    <dbReference type="NCBI Taxonomy" id="2838745"/>
    <lineage>
        <taxon>Bacteria</taxon>
        <taxon>Pseudomonadati</taxon>
        <taxon>Bacteroidota</taxon>
        <taxon>Bacteroidia</taxon>
        <taxon>Bacteroidales</taxon>
        <taxon>Rikenellaceae</taxon>
        <taxon>Rikenella</taxon>
    </lineage>
</organism>
<comment type="function">
    <text evidence="1">Condensation of UDP-2,3-diacylglucosamine and 2,3-diacylglucosamine-1-phosphate to form lipid A disaccharide, a precursor of lipid A, a phosphorylated glycolipid that anchors the lipopolysaccharide to the outer membrane of the cell.</text>
</comment>
<evidence type="ECO:0000313" key="12">
    <source>
        <dbReference type="Proteomes" id="UP000823926"/>
    </source>
</evidence>
<dbReference type="GO" id="GO:0008915">
    <property type="term" value="F:lipid-A-disaccharide synthase activity"/>
    <property type="evidence" value="ECO:0007669"/>
    <property type="project" value="UniProtKB-UniRule"/>
</dbReference>
<keyword evidence="8" id="KW-0443">Lipid metabolism</keyword>
<dbReference type="Proteomes" id="UP000823926">
    <property type="component" value="Unassembled WGS sequence"/>
</dbReference>
<evidence type="ECO:0000256" key="4">
    <source>
        <dbReference type="ARBA" id="ARBA00022516"/>
    </source>
</evidence>
<dbReference type="NCBIfam" id="TIGR00215">
    <property type="entry name" value="lpxB"/>
    <property type="match status" value="1"/>
</dbReference>
<evidence type="ECO:0000256" key="6">
    <source>
        <dbReference type="ARBA" id="ARBA00022676"/>
    </source>
</evidence>
<gene>
    <name evidence="11" type="primary">lpxB</name>
    <name evidence="11" type="ORF">H9888_05400</name>
</gene>